<dbReference type="OrthoDB" id="477305at2"/>
<dbReference type="AlphaFoldDB" id="A0A2T0MNL9"/>
<accession>A0A2T0MNL9</accession>
<proteinExistence type="predicted"/>
<comment type="caution">
    <text evidence="1">The sequence shown here is derived from an EMBL/GenBank/DDBJ whole genome shotgun (WGS) entry which is preliminary data.</text>
</comment>
<evidence type="ECO:0008006" key="3">
    <source>
        <dbReference type="Google" id="ProtNLM"/>
    </source>
</evidence>
<organism evidence="1 2">
    <name type="scientific">Nonomuraea fuscirosea</name>
    <dbReference type="NCBI Taxonomy" id="1291556"/>
    <lineage>
        <taxon>Bacteria</taxon>
        <taxon>Bacillati</taxon>
        <taxon>Actinomycetota</taxon>
        <taxon>Actinomycetes</taxon>
        <taxon>Streptosporangiales</taxon>
        <taxon>Streptosporangiaceae</taxon>
        <taxon>Nonomuraea</taxon>
    </lineage>
</organism>
<protein>
    <recommendedName>
        <fullName evidence="3">DDE family transposase</fullName>
    </recommendedName>
</protein>
<gene>
    <name evidence="1" type="ORF">B0I32_11924</name>
</gene>
<reference evidence="1 2" key="1">
    <citation type="submission" date="2018-03" db="EMBL/GenBank/DDBJ databases">
        <title>Genomic Encyclopedia of Type Strains, Phase III (KMG-III): the genomes of soil and plant-associated and newly described type strains.</title>
        <authorList>
            <person name="Whitman W."/>
        </authorList>
    </citation>
    <scope>NUCLEOTIDE SEQUENCE [LARGE SCALE GENOMIC DNA]</scope>
    <source>
        <strain evidence="1 2">CGMCC 4.7104</strain>
    </source>
</reference>
<evidence type="ECO:0000313" key="2">
    <source>
        <dbReference type="Proteomes" id="UP000238312"/>
    </source>
</evidence>
<sequence>MLVETSKATAANLAGFPNESAGGYETVYPQARVMAISECASHAIVAADASGCWDSEQTLAYSLYGRLTPELLLTADRGFCSLYRFITHRVVLDLRL</sequence>
<dbReference type="EMBL" id="PVNG01000019">
    <property type="protein sequence ID" value="PRX59581.1"/>
    <property type="molecule type" value="Genomic_DNA"/>
</dbReference>
<name>A0A2T0MNL9_9ACTN</name>
<dbReference type="Proteomes" id="UP000238312">
    <property type="component" value="Unassembled WGS sequence"/>
</dbReference>
<dbReference type="RefSeq" id="WP_106247762.1">
    <property type="nucleotide sequence ID" value="NZ_PVNG01000019.1"/>
</dbReference>
<keyword evidence="2" id="KW-1185">Reference proteome</keyword>
<evidence type="ECO:0000313" key="1">
    <source>
        <dbReference type="EMBL" id="PRX59581.1"/>
    </source>
</evidence>